<dbReference type="STRING" id="134849.SAMN05443668_115135"/>
<dbReference type="RefSeq" id="WP_073263422.1">
    <property type="nucleotide sequence ID" value="NZ_FRCS01000015.1"/>
</dbReference>
<reference evidence="1 2" key="1">
    <citation type="submission" date="2016-11" db="EMBL/GenBank/DDBJ databases">
        <authorList>
            <person name="Jaros S."/>
            <person name="Januszkiewicz K."/>
            <person name="Wedrychowicz H."/>
        </authorList>
    </citation>
    <scope>NUCLEOTIDE SEQUENCE [LARGE SCALE GENOMIC DNA]</scope>
    <source>
        <strain evidence="1 2">DSM 46144</strain>
    </source>
</reference>
<name>A0A1M7RJX6_9ACTN</name>
<organism evidence="1 2">
    <name type="scientific">Cryptosporangium aurantiacum</name>
    <dbReference type="NCBI Taxonomy" id="134849"/>
    <lineage>
        <taxon>Bacteria</taxon>
        <taxon>Bacillati</taxon>
        <taxon>Actinomycetota</taxon>
        <taxon>Actinomycetes</taxon>
        <taxon>Cryptosporangiales</taxon>
        <taxon>Cryptosporangiaceae</taxon>
        <taxon>Cryptosporangium</taxon>
    </lineage>
</organism>
<evidence type="ECO:0000313" key="2">
    <source>
        <dbReference type="Proteomes" id="UP000184440"/>
    </source>
</evidence>
<dbReference type="Proteomes" id="UP000184440">
    <property type="component" value="Unassembled WGS sequence"/>
</dbReference>
<sequence length="72" mass="7510">MPTATAGYVVHCRPCEWLSTDQPTPQAADDLAGTHDDTLHPGHRPIATVIALPAGVLRLPIPHTGQPLAVAA</sequence>
<gene>
    <name evidence="1" type="ORF">SAMN05443668_115135</name>
</gene>
<dbReference type="EMBL" id="FRCS01000015">
    <property type="protein sequence ID" value="SHN46446.1"/>
    <property type="molecule type" value="Genomic_DNA"/>
</dbReference>
<proteinExistence type="predicted"/>
<protein>
    <submittedName>
        <fullName evidence="1">Uncharacterized protein</fullName>
    </submittedName>
</protein>
<dbReference type="AlphaFoldDB" id="A0A1M7RJX6"/>
<keyword evidence="2" id="KW-1185">Reference proteome</keyword>
<evidence type="ECO:0000313" key="1">
    <source>
        <dbReference type="EMBL" id="SHN46446.1"/>
    </source>
</evidence>
<accession>A0A1M7RJX6</accession>